<dbReference type="PANTHER" id="PTHR43293:SF3">
    <property type="entry name" value="CHOLESTEROL RING-CLEAVING HYDROLASE IPDB SUBUNIT"/>
    <property type="match status" value="1"/>
</dbReference>
<proteinExistence type="predicted"/>
<evidence type="ECO:0000313" key="2">
    <source>
        <dbReference type="Proteomes" id="UP000199608"/>
    </source>
</evidence>
<gene>
    <name evidence="1" type="ORF">SAMN04487931_11522</name>
</gene>
<reference evidence="2" key="1">
    <citation type="submission" date="2016-10" db="EMBL/GenBank/DDBJ databases">
        <authorList>
            <person name="Varghese N."/>
            <person name="Submissions S."/>
        </authorList>
    </citation>
    <scope>NUCLEOTIDE SEQUENCE [LARGE SCALE GENOMIC DNA]</scope>
    <source>
        <strain evidence="2">DSM 3384</strain>
    </source>
</reference>
<dbReference type="InterPro" id="IPR004165">
    <property type="entry name" value="CoA_trans_fam_I"/>
</dbReference>
<dbReference type="RefSeq" id="WP_092237724.1">
    <property type="nucleotide sequence ID" value="NZ_FNLL01000015.1"/>
</dbReference>
<dbReference type="PANTHER" id="PTHR43293">
    <property type="entry name" value="ACETATE COA-TRANSFERASE YDIF"/>
    <property type="match status" value="1"/>
</dbReference>
<dbReference type="SMART" id="SM00882">
    <property type="entry name" value="CoA_trans"/>
    <property type="match status" value="1"/>
</dbReference>
<dbReference type="InterPro" id="IPR037171">
    <property type="entry name" value="NagB/RpiA_transferase-like"/>
</dbReference>
<evidence type="ECO:0000313" key="1">
    <source>
        <dbReference type="EMBL" id="SDU59367.1"/>
    </source>
</evidence>
<dbReference type="Gene3D" id="3.40.1080.10">
    <property type="entry name" value="Glutaconate Coenzyme A-transferase"/>
    <property type="match status" value="1"/>
</dbReference>
<dbReference type="EMBL" id="FNLL01000015">
    <property type="protein sequence ID" value="SDU59367.1"/>
    <property type="molecule type" value="Genomic_DNA"/>
</dbReference>
<keyword evidence="1" id="KW-0808">Transferase</keyword>
<dbReference type="SUPFAM" id="SSF100950">
    <property type="entry name" value="NagB/RpiA/CoA transferase-like"/>
    <property type="match status" value="1"/>
</dbReference>
<organism evidence="1 2">
    <name type="scientific">Desulfobacula phenolica</name>
    <dbReference type="NCBI Taxonomy" id="90732"/>
    <lineage>
        <taxon>Bacteria</taxon>
        <taxon>Pseudomonadati</taxon>
        <taxon>Thermodesulfobacteriota</taxon>
        <taxon>Desulfobacteria</taxon>
        <taxon>Desulfobacterales</taxon>
        <taxon>Desulfobacteraceae</taxon>
        <taxon>Desulfobacula</taxon>
    </lineage>
</organism>
<dbReference type="AlphaFoldDB" id="A0A1H2JSJ8"/>
<keyword evidence="2" id="KW-1185">Reference proteome</keyword>
<dbReference type="Proteomes" id="UP000199608">
    <property type="component" value="Unassembled WGS sequence"/>
</dbReference>
<accession>A0A1H2JSJ8</accession>
<sequence>MADYTLRELMTIAAARQINNGEIVFCGTGISMLAAMAAKHISAPESVIFFETGAIDSKLEEVPMAVADPRVMYATSVNGSLADAFATMQNKKTGKRVVGIMGAAQIDIYGNLNSTVIGDYHRPKVRFSGSGGACDVASFVPKSIIFMQHEKRKFVKKVDYLTSPGWINGPGSREAEGLGGSGPSTVITNMAIMGFDKITKKMYLDKVYPGITPEQVLDNMEFEVDISRAGELDPPSMDELMVLREKCDPQKLILGN</sequence>
<protein>
    <submittedName>
        <fullName evidence="1">Glutaconate CoA-transferase subunit B</fullName>
    </submittedName>
</protein>
<dbReference type="GO" id="GO:0008410">
    <property type="term" value="F:CoA-transferase activity"/>
    <property type="evidence" value="ECO:0007669"/>
    <property type="project" value="InterPro"/>
</dbReference>
<dbReference type="Pfam" id="PF01144">
    <property type="entry name" value="CoA_trans"/>
    <property type="match status" value="1"/>
</dbReference>
<name>A0A1H2JSJ8_9BACT</name>